<dbReference type="Gene3D" id="3.20.20.100">
    <property type="entry name" value="NADP-dependent oxidoreductase domain"/>
    <property type="match status" value="1"/>
</dbReference>
<keyword evidence="1" id="KW-0560">Oxidoreductase</keyword>
<dbReference type="EMBL" id="JACHIW010000001">
    <property type="protein sequence ID" value="MBB5155835.1"/>
    <property type="molecule type" value="Genomic_DNA"/>
</dbReference>
<reference evidence="3 4" key="1">
    <citation type="submission" date="2020-08" db="EMBL/GenBank/DDBJ databases">
        <title>Sequencing the genomes of 1000 actinobacteria strains.</title>
        <authorList>
            <person name="Klenk H.-P."/>
        </authorList>
    </citation>
    <scope>NUCLEOTIDE SEQUENCE [LARGE SCALE GENOMIC DNA]</scope>
    <source>
        <strain evidence="3 4">DSM 45584</strain>
    </source>
</reference>
<dbReference type="InterPro" id="IPR050791">
    <property type="entry name" value="Aldo-Keto_reductase"/>
</dbReference>
<evidence type="ECO:0000313" key="4">
    <source>
        <dbReference type="Proteomes" id="UP000584374"/>
    </source>
</evidence>
<dbReference type="CDD" id="cd19088">
    <property type="entry name" value="AKR_AKR13B1"/>
    <property type="match status" value="1"/>
</dbReference>
<sequence length="305" mass="32975">MTSASNALGGEFQLAAGPTINRLGFGAMQLAGPGVFGPPADREQSVRVLRRAVELGIDHIDTSDFYGPWVVNELIAEALRPYGDDLVLATKIGAYRDHQGAWLPLNHPDALRAQVHDNLRRLRLEALDLVYLRHTVDRGIPLADQLGALVELREQGLLRGIGLSNVSTEQYEQAHQQTEIAAVQNLYNLANRTSAELVRKTAAAGVAFVPFFPLGSGFADSRAREDSVLRAVAERRGATQAQVSLAWLLQRSPNILLIPGTSSLEHLRENTAAGGLELTAADIAELDGLVAEGETLEGEIHEETD</sequence>
<dbReference type="InterPro" id="IPR023210">
    <property type="entry name" value="NADP_OxRdtase_dom"/>
</dbReference>
<dbReference type="GO" id="GO:0005737">
    <property type="term" value="C:cytoplasm"/>
    <property type="evidence" value="ECO:0007669"/>
    <property type="project" value="TreeGrafter"/>
</dbReference>
<dbReference type="PANTHER" id="PTHR43625">
    <property type="entry name" value="AFLATOXIN B1 ALDEHYDE REDUCTASE"/>
    <property type="match status" value="1"/>
</dbReference>
<dbReference type="NCBIfam" id="NF007695">
    <property type="entry name" value="PRK10376.1"/>
    <property type="match status" value="1"/>
</dbReference>
<evidence type="ECO:0000259" key="2">
    <source>
        <dbReference type="Pfam" id="PF00248"/>
    </source>
</evidence>
<keyword evidence="4" id="KW-1185">Reference proteome</keyword>
<dbReference type="RefSeq" id="WP_184727103.1">
    <property type="nucleotide sequence ID" value="NZ_JACHIW010000001.1"/>
</dbReference>
<feature type="domain" description="NADP-dependent oxidoreductase" evidence="2">
    <location>
        <begin position="22"/>
        <end position="289"/>
    </location>
</feature>
<dbReference type="Proteomes" id="UP000584374">
    <property type="component" value="Unassembled WGS sequence"/>
</dbReference>
<dbReference type="PANTHER" id="PTHR43625:SF40">
    <property type="entry name" value="ALDO-KETO REDUCTASE YAKC [NADP(+)]"/>
    <property type="match status" value="1"/>
</dbReference>
<evidence type="ECO:0000256" key="1">
    <source>
        <dbReference type="ARBA" id="ARBA00023002"/>
    </source>
</evidence>
<dbReference type="SUPFAM" id="SSF51430">
    <property type="entry name" value="NAD(P)-linked oxidoreductase"/>
    <property type="match status" value="1"/>
</dbReference>
<dbReference type="GO" id="GO:0016491">
    <property type="term" value="F:oxidoreductase activity"/>
    <property type="evidence" value="ECO:0007669"/>
    <property type="project" value="UniProtKB-KW"/>
</dbReference>
<organism evidence="3 4">
    <name type="scientific">Saccharopolyspora phatthalungensis</name>
    <dbReference type="NCBI Taxonomy" id="664693"/>
    <lineage>
        <taxon>Bacteria</taxon>
        <taxon>Bacillati</taxon>
        <taxon>Actinomycetota</taxon>
        <taxon>Actinomycetes</taxon>
        <taxon>Pseudonocardiales</taxon>
        <taxon>Pseudonocardiaceae</taxon>
        <taxon>Saccharopolyspora</taxon>
    </lineage>
</organism>
<comment type="caution">
    <text evidence="3">The sequence shown here is derived from an EMBL/GenBank/DDBJ whole genome shotgun (WGS) entry which is preliminary data.</text>
</comment>
<dbReference type="PRINTS" id="PR00069">
    <property type="entry name" value="ALDKETRDTASE"/>
</dbReference>
<protein>
    <recommendedName>
        <fullName evidence="2">NADP-dependent oxidoreductase domain-containing protein</fullName>
    </recommendedName>
</protein>
<dbReference type="InterPro" id="IPR036812">
    <property type="entry name" value="NAD(P)_OxRdtase_dom_sf"/>
</dbReference>
<accession>A0A840QBL9</accession>
<dbReference type="AlphaFoldDB" id="A0A840QBL9"/>
<evidence type="ECO:0000313" key="3">
    <source>
        <dbReference type="EMBL" id="MBB5155835.1"/>
    </source>
</evidence>
<gene>
    <name evidence="3" type="ORF">BJ970_003369</name>
</gene>
<dbReference type="InterPro" id="IPR020471">
    <property type="entry name" value="AKR"/>
</dbReference>
<name>A0A840QBL9_9PSEU</name>
<proteinExistence type="predicted"/>
<dbReference type="Pfam" id="PF00248">
    <property type="entry name" value="Aldo_ket_red"/>
    <property type="match status" value="1"/>
</dbReference>